<feature type="transmembrane region" description="Helical" evidence="2">
    <location>
        <begin position="6"/>
        <end position="24"/>
    </location>
</feature>
<dbReference type="RefSeq" id="WP_272178581.1">
    <property type="nucleotide sequence ID" value="NZ_JAQOSK010000022.1"/>
</dbReference>
<protein>
    <submittedName>
        <fullName evidence="3">Uncharacterized protein</fullName>
    </submittedName>
</protein>
<dbReference type="EMBL" id="JAQOSK010000022">
    <property type="protein sequence ID" value="MDC2960434.1"/>
    <property type="molecule type" value="Genomic_DNA"/>
</dbReference>
<keyword evidence="2" id="KW-1133">Transmembrane helix</keyword>
<reference evidence="3 4" key="1">
    <citation type="journal article" date="2015" name="Int. J. Syst. Evol. Microbiol.">
        <title>Streptomyces gilvifuscus sp. nov., an actinomycete that produces antibacterial compounds isolated from soil.</title>
        <authorList>
            <person name="Nguyen T.M."/>
            <person name="Kim J."/>
        </authorList>
    </citation>
    <scope>NUCLEOTIDE SEQUENCE [LARGE SCALE GENOMIC DNA]</scope>
    <source>
        <strain evidence="3 4">T113</strain>
    </source>
</reference>
<accession>A0ABT5G6L0</accession>
<evidence type="ECO:0000256" key="1">
    <source>
        <dbReference type="SAM" id="MobiDB-lite"/>
    </source>
</evidence>
<keyword evidence="2" id="KW-0812">Transmembrane</keyword>
<feature type="transmembrane region" description="Helical" evidence="2">
    <location>
        <begin position="106"/>
        <end position="124"/>
    </location>
</feature>
<comment type="caution">
    <text evidence="3">The sequence shown here is derived from an EMBL/GenBank/DDBJ whole genome shotgun (WGS) entry which is preliminary data.</text>
</comment>
<organism evidence="3 4">
    <name type="scientific">Streptomyces gilvifuscus</name>
    <dbReference type="NCBI Taxonomy" id="1550617"/>
    <lineage>
        <taxon>Bacteria</taxon>
        <taxon>Bacillati</taxon>
        <taxon>Actinomycetota</taxon>
        <taxon>Actinomycetes</taxon>
        <taxon>Kitasatosporales</taxon>
        <taxon>Streptomycetaceae</taxon>
        <taxon>Streptomyces</taxon>
    </lineage>
</organism>
<feature type="transmembrane region" description="Helical" evidence="2">
    <location>
        <begin position="130"/>
        <end position="151"/>
    </location>
</feature>
<dbReference type="Proteomes" id="UP001221328">
    <property type="component" value="Unassembled WGS sequence"/>
</dbReference>
<evidence type="ECO:0000313" key="4">
    <source>
        <dbReference type="Proteomes" id="UP001221328"/>
    </source>
</evidence>
<feature type="transmembrane region" description="Helical" evidence="2">
    <location>
        <begin position="172"/>
        <end position="191"/>
    </location>
</feature>
<proteinExistence type="predicted"/>
<evidence type="ECO:0000256" key="2">
    <source>
        <dbReference type="SAM" id="Phobius"/>
    </source>
</evidence>
<feature type="transmembrane region" description="Helical" evidence="2">
    <location>
        <begin position="226"/>
        <end position="246"/>
    </location>
</feature>
<name>A0ABT5G6L0_9ACTN</name>
<feature type="transmembrane region" description="Helical" evidence="2">
    <location>
        <begin position="69"/>
        <end position="86"/>
    </location>
</feature>
<keyword evidence="4" id="KW-1185">Reference proteome</keyword>
<sequence length="685" mass="76697">MNWLGLIVVTYLAVGICGAVFKVLIALTPGWVMTSLPVPGATAFGVIHASQHYSRLRRALNFAGSLLDAFAHVATWPVALVFVPIVRGRRDIRTAMALRIRMPLDILASLFLCLWAVLLVMLVGAGGEHWYTDVAAYAVIVAVISSPARWLTDGVNLRRELRRTLRSPQGQFAVITAANFAAFTLAAFMTVRWSGSTSFQWSQLLAEAKEIWGFGHLEAVWNVRSAPAAEIAIAVAGLAFYVLLFSQLRQFLRFRRTEYDRIDTARRLLISGDRDSAERWLRTVGRKGPTPLLERVPEHVQVEGLMALDKGDFDLALERARVLCSLRRFPGTPESEDDARSVLADWAGQSLPFDHGRRYRDVVDWLMENGIADACLATLMAGFAPYQPAAESSPSDTLTDPPYPLALSVYEALSGRVPEAAARLSRTKDSGVLPESVVKRVASGLIIIRAANADGIWRVREAATLDTLALIDEAKSWPLVEFPLWLREWLWRDVEQRLKKGWLFGGKKTKAGLLRLRDSLLGRQEVTQAATRQDTAYESARKNKLRAISRARSAAEKQSKANADPASDKPRIIQGPAEPHKYRNRRMYRYAVEQGGREHQVYVTIYNPVDRSGMPQAQRRRVKAIASSKGRRTLNESLRQGRVPGHILIDPFGNVTERQRRHILVLYLSLPLTLFRRLARSWTAR</sequence>
<keyword evidence="2" id="KW-0472">Membrane</keyword>
<gene>
    <name evidence="3" type="ORF">PO587_39025</name>
</gene>
<evidence type="ECO:0000313" key="3">
    <source>
        <dbReference type="EMBL" id="MDC2960434.1"/>
    </source>
</evidence>
<feature type="region of interest" description="Disordered" evidence="1">
    <location>
        <begin position="548"/>
        <end position="577"/>
    </location>
</feature>